<name>A0A146JXY6_9EUKA</name>
<reference evidence="1" key="1">
    <citation type="submission" date="2015-07" db="EMBL/GenBank/DDBJ databases">
        <title>Adaptation to a free-living lifestyle via gene acquisitions in the diplomonad Trepomonas sp. PC1.</title>
        <authorList>
            <person name="Xu F."/>
            <person name="Jerlstrom-Hultqvist J."/>
            <person name="Kolisko M."/>
            <person name="Simpson A.G.B."/>
            <person name="Roger A.J."/>
            <person name="Svard S.G."/>
            <person name="Andersson J.O."/>
        </authorList>
    </citation>
    <scope>NUCLEOTIDE SEQUENCE</scope>
    <source>
        <strain evidence="1">PC1</strain>
    </source>
</reference>
<protein>
    <submittedName>
        <fullName evidence="1">Uncharacterized protein</fullName>
    </submittedName>
</protein>
<feature type="non-terminal residue" evidence="1">
    <location>
        <position position="1"/>
    </location>
</feature>
<gene>
    <name evidence="1" type="ORF">TPC1_30953</name>
</gene>
<dbReference type="AlphaFoldDB" id="A0A146JXY6"/>
<accession>A0A146JXY6</accession>
<proteinExistence type="predicted"/>
<dbReference type="EMBL" id="GDID01007054">
    <property type="protein sequence ID" value="JAP89552.1"/>
    <property type="molecule type" value="Transcribed_RNA"/>
</dbReference>
<organism evidence="1">
    <name type="scientific">Trepomonas sp. PC1</name>
    <dbReference type="NCBI Taxonomy" id="1076344"/>
    <lineage>
        <taxon>Eukaryota</taxon>
        <taxon>Metamonada</taxon>
        <taxon>Diplomonadida</taxon>
        <taxon>Hexamitidae</taxon>
        <taxon>Hexamitinae</taxon>
        <taxon>Trepomonas</taxon>
    </lineage>
</organism>
<evidence type="ECO:0000313" key="1">
    <source>
        <dbReference type="EMBL" id="JAP89552.1"/>
    </source>
</evidence>
<sequence length="446" mass="52402">KIQTALGSPQCNELCDLFKQLTSKRATYAAEPETFQQALNLIFSFSDQHQEPQFRKLRSILSHHALLRDISKLKWGSQRRDGLQIQRLHQMFSISFSVQQEEKIEEDTTSPLSEQQALSLQTEYAHNYEKVINYIGRTDSSVARCHLALSYLEESVQLQSASQSNLDFISFLLKEYSLCEDTFAYKLPGKKQRQFDDRFNYVMQNICQLQNTVQKPFILFYLKFQSEFLIRKLLWDVSKLQFLPDLKEFGINETKLEEAMNLKAQFDQFMQQSPKQICLKLYKQIVDPSEDELLYLQIAQIKADGFQSMQIKFAKSKMFKTILVECALQCFKQKNLIKCADFLGRVSFNQKFASETFQEYFQLPNYDQCLKAVLALSCFYKSEVAELYVQDFIVEVLEKDNLVVDLIKSVFKRDLTVARKFNWQPLEEVVEWMIDQKEREELGEVY</sequence>
<feature type="non-terminal residue" evidence="1">
    <location>
        <position position="446"/>
    </location>
</feature>